<organism evidence="2 3">
    <name type="scientific">Rhamnella rubrinervis</name>
    <dbReference type="NCBI Taxonomy" id="2594499"/>
    <lineage>
        <taxon>Eukaryota</taxon>
        <taxon>Viridiplantae</taxon>
        <taxon>Streptophyta</taxon>
        <taxon>Embryophyta</taxon>
        <taxon>Tracheophyta</taxon>
        <taxon>Spermatophyta</taxon>
        <taxon>Magnoliopsida</taxon>
        <taxon>eudicotyledons</taxon>
        <taxon>Gunneridae</taxon>
        <taxon>Pentapetalae</taxon>
        <taxon>rosids</taxon>
        <taxon>fabids</taxon>
        <taxon>Rosales</taxon>
        <taxon>Rhamnaceae</taxon>
        <taxon>rhamnoid group</taxon>
        <taxon>Rhamneae</taxon>
        <taxon>Rhamnella</taxon>
    </lineage>
</organism>
<evidence type="ECO:0000313" key="3">
    <source>
        <dbReference type="Proteomes" id="UP000796880"/>
    </source>
</evidence>
<reference evidence="2" key="1">
    <citation type="submission" date="2020-03" db="EMBL/GenBank/DDBJ databases">
        <title>A high-quality chromosome-level genome assembly of a woody plant with both climbing and erect habits, Rhamnella rubrinervis.</title>
        <authorList>
            <person name="Lu Z."/>
            <person name="Yang Y."/>
            <person name="Zhu X."/>
            <person name="Sun Y."/>
        </authorList>
    </citation>
    <scope>NUCLEOTIDE SEQUENCE</scope>
    <source>
        <strain evidence="2">BYM</strain>
        <tissue evidence="2">Leaf</tissue>
    </source>
</reference>
<proteinExistence type="predicted"/>
<accession>A0A8K0HE17</accession>
<feature type="region of interest" description="Disordered" evidence="1">
    <location>
        <begin position="1"/>
        <end position="21"/>
    </location>
</feature>
<name>A0A8K0HE17_9ROSA</name>
<gene>
    <name evidence="2" type="ORF">FNV43_RR06504</name>
</gene>
<evidence type="ECO:0000256" key="1">
    <source>
        <dbReference type="SAM" id="MobiDB-lite"/>
    </source>
</evidence>
<sequence>MSGATVARKRRTHKPKELAWSAEANKASLEARQGRDGPRGRSYHYMVLEAWLDIEATPDSDGSEQVPLARVWILSHISLTKRRVPKGKFAP</sequence>
<protein>
    <submittedName>
        <fullName evidence="2">Uncharacterized protein</fullName>
    </submittedName>
</protein>
<evidence type="ECO:0000313" key="2">
    <source>
        <dbReference type="EMBL" id="KAF3450423.1"/>
    </source>
</evidence>
<dbReference type="EMBL" id="VOIH02000003">
    <property type="protein sequence ID" value="KAF3450423.1"/>
    <property type="molecule type" value="Genomic_DNA"/>
</dbReference>
<keyword evidence="3" id="KW-1185">Reference proteome</keyword>
<comment type="caution">
    <text evidence="2">The sequence shown here is derived from an EMBL/GenBank/DDBJ whole genome shotgun (WGS) entry which is preliminary data.</text>
</comment>
<dbReference type="Proteomes" id="UP000796880">
    <property type="component" value="Unassembled WGS sequence"/>
</dbReference>
<dbReference type="AlphaFoldDB" id="A0A8K0HE17"/>